<dbReference type="Proteomes" id="UP000051162">
    <property type="component" value="Unassembled WGS sequence"/>
</dbReference>
<dbReference type="SUPFAM" id="SSF52218">
    <property type="entry name" value="Flavoproteins"/>
    <property type="match status" value="1"/>
</dbReference>
<evidence type="ECO:0000313" key="2">
    <source>
        <dbReference type="EMBL" id="KRK76298.1"/>
    </source>
</evidence>
<dbReference type="Pfam" id="PF12682">
    <property type="entry name" value="Flavodoxin_4"/>
    <property type="match status" value="1"/>
</dbReference>
<gene>
    <name evidence="2" type="ORF">FD30_GL001470</name>
</gene>
<dbReference type="InterPro" id="IPR029039">
    <property type="entry name" value="Flavoprotein-like_sf"/>
</dbReference>
<evidence type="ECO:0000259" key="1">
    <source>
        <dbReference type="Pfam" id="PF12682"/>
    </source>
</evidence>
<comment type="caution">
    <text evidence="2">The sequence shown here is derived from an EMBL/GenBank/DDBJ whole genome shotgun (WGS) entry which is preliminary data.</text>
</comment>
<evidence type="ECO:0000313" key="3">
    <source>
        <dbReference type="Proteomes" id="UP000051162"/>
    </source>
</evidence>
<accession>A0A0R1K8R2</accession>
<name>A0A0R1K8R2_9LACO</name>
<dbReference type="InterPro" id="IPR008254">
    <property type="entry name" value="Flavodoxin/NO_synth"/>
</dbReference>
<dbReference type="Gene3D" id="3.40.50.360">
    <property type="match status" value="1"/>
</dbReference>
<dbReference type="STRING" id="1423773.FD30_GL001470"/>
<dbReference type="AlphaFoldDB" id="A0A0R1K8R2"/>
<reference evidence="2 3" key="1">
    <citation type="journal article" date="2015" name="Genome Announc.">
        <title>Expanding the biotechnology potential of lactobacilli through comparative genomics of 213 strains and associated genera.</title>
        <authorList>
            <person name="Sun Z."/>
            <person name="Harris H.M."/>
            <person name="McCann A."/>
            <person name="Guo C."/>
            <person name="Argimon S."/>
            <person name="Zhang W."/>
            <person name="Yang X."/>
            <person name="Jeffery I.B."/>
            <person name="Cooney J.C."/>
            <person name="Kagawa T.F."/>
            <person name="Liu W."/>
            <person name="Song Y."/>
            <person name="Salvetti E."/>
            <person name="Wrobel A."/>
            <person name="Rasinkangas P."/>
            <person name="Parkhill J."/>
            <person name="Rea M.C."/>
            <person name="O'Sullivan O."/>
            <person name="Ritari J."/>
            <person name="Douillard F.P."/>
            <person name="Paul Ross R."/>
            <person name="Yang R."/>
            <person name="Briner A.E."/>
            <person name="Felis G.E."/>
            <person name="de Vos W.M."/>
            <person name="Barrangou R."/>
            <person name="Klaenhammer T.R."/>
            <person name="Caufield P.W."/>
            <person name="Cui Y."/>
            <person name="Zhang H."/>
            <person name="O'Toole P.W."/>
        </authorList>
    </citation>
    <scope>NUCLEOTIDE SEQUENCE [LARGE SCALE GENOMIC DNA]</scope>
    <source>
        <strain evidence="2 3">DSM 19117</strain>
    </source>
</reference>
<dbReference type="GO" id="GO:0016651">
    <property type="term" value="F:oxidoreductase activity, acting on NAD(P)H"/>
    <property type="evidence" value="ECO:0007669"/>
    <property type="project" value="UniProtKB-ARBA"/>
</dbReference>
<dbReference type="RefSeq" id="WP_056944039.1">
    <property type="nucleotide sequence ID" value="NZ_AZDT01000021.1"/>
</dbReference>
<proteinExistence type="predicted"/>
<protein>
    <recommendedName>
        <fullName evidence="1">Flavodoxin-like domain-containing protein</fullName>
    </recommendedName>
</protein>
<feature type="domain" description="Flavodoxin-like" evidence="1">
    <location>
        <begin position="4"/>
        <end position="115"/>
    </location>
</feature>
<dbReference type="PATRIC" id="fig|1423773.3.peg.1507"/>
<dbReference type="InterPro" id="IPR001226">
    <property type="entry name" value="Flavodoxin_CS"/>
</dbReference>
<dbReference type="EMBL" id="AZDT01000021">
    <property type="protein sequence ID" value="KRK76298.1"/>
    <property type="molecule type" value="Genomic_DNA"/>
</dbReference>
<dbReference type="GO" id="GO:0009055">
    <property type="term" value="F:electron transfer activity"/>
    <property type="evidence" value="ECO:0007669"/>
    <property type="project" value="InterPro"/>
</dbReference>
<dbReference type="GeneID" id="84781951"/>
<sequence>MTSKTLVVYYSWSGTTKRAAQVIAAQAGADLVELTVAENTFPREMNATFETAQRQMATGNLPALTNSLPDLGQYTTLLVGGPVWGAKVATPVRRFLQQLTDYAGVVAPFYTDAGTPGDYQRDFAGLVSGPLVRTGLEAQPTLSPEQVTAWLAEIKN</sequence>
<organism evidence="2 3">
    <name type="scientific">Levilactobacillus namurensis DSM 19117</name>
    <dbReference type="NCBI Taxonomy" id="1423773"/>
    <lineage>
        <taxon>Bacteria</taxon>
        <taxon>Bacillati</taxon>
        <taxon>Bacillota</taxon>
        <taxon>Bacilli</taxon>
        <taxon>Lactobacillales</taxon>
        <taxon>Lactobacillaceae</taxon>
        <taxon>Levilactobacillus</taxon>
    </lineage>
</organism>
<keyword evidence="3" id="KW-1185">Reference proteome</keyword>
<dbReference type="PROSITE" id="PS00201">
    <property type="entry name" value="FLAVODOXIN"/>
    <property type="match status" value="1"/>
</dbReference>
<dbReference type="GO" id="GO:0010181">
    <property type="term" value="F:FMN binding"/>
    <property type="evidence" value="ECO:0007669"/>
    <property type="project" value="InterPro"/>
</dbReference>
<dbReference type="PANTHER" id="PTHR39201:SF1">
    <property type="entry name" value="FLAVODOXIN-LIKE DOMAIN-CONTAINING PROTEIN"/>
    <property type="match status" value="1"/>
</dbReference>
<dbReference type="PANTHER" id="PTHR39201">
    <property type="entry name" value="EXPORTED PROTEIN-RELATED"/>
    <property type="match status" value="1"/>
</dbReference>
<dbReference type="OrthoDB" id="2049760at2"/>